<dbReference type="EMBL" id="CM018049">
    <property type="protein sequence ID" value="KAA8520753.1"/>
    <property type="molecule type" value="Genomic_DNA"/>
</dbReference>
<name>A0A5J4ZPD2_9ASTE</name>
<evidence type="ECO:0000313" key="1">
    <source>
        <dbReference type="EMBL" id="KAA8520753.1"/>
    </source>
</evidence>
<proteinExistence type="predicted"/>
<dbReference type="AlphaFoldDB" id="A0A5J4ZPD2"/>
<evidence type="ECO:0008006" key="3">
    <source>
        <dbReference type="Google" id="ProtNLM"/>
    </source>
</evidence>
<protein>
    <recommendedName>
        <fullName evidence="3">Retrotransposon gag domain-containing protein</fullName>
    </recommendedName>
</protein>
<dbReference type="SUPFAM" id="SSF50630">
    <property type="entry name" value="Acid proteases"/>
    <property type="match status" value="1"/>
</dbReference>
<dbReference type="CDD" id="cd00303">
    <property type="entry name" value="retropepsin_like"/>
    <property type="match status" value="1"/>
</dbReference>
<evidence type="ECO:0000313" key="2">
    <source>
        <dbReference type="Proteomes" id="UP000325577"/>
    </source>
</evidence>
<dbReference type="Gene3D" id="2.40.70.10">
    <property type="entry name" value="Acid Proteases"/>
    <property type="match status" value="1"/>
</dbReference>
<dbReference type="InterPro" id="IPR021109">
    <property type="entry name" value="Peptidase_aspartic_dom_sf"/>
</dbReference>
<organism evidence="1 2">
    <name type="scientific">Nyssa sinensis</name>
    <dbReference type="NCBI Taxonomy" id="561372"/>
    <lineage>
        <taxon>Eukaryota</taxon>
        <taxon>Viridiplantae</taxon>
        <taxon>Streptophyta</taxon>
        <taxon>Embryophyta</taxon>
        <taxon>Tracheophyta</taxon>
        <taxon>Spermatophyta</taxon>
        <taxon>Magnoliopsida</taxon>
        <taxon>eudicotyledons</taxon>
        <taxon>Gunneridae</taxon>
        <taxon>Pentapetalae</taxon>
        <taxon>asterids</taxon>
        <taxon>Cornales</taxon>
        <taxon>Nyssaceae</taxon>
        <taxon>Nyssa</taxon>
    </lineage>
</organism>
<accession>A0A5J4ZPD2</accession>
<reference evidence="1 2" key="1">
    <citation type="submission" date="2019-09" db="EMBL/GenBank/DDBJ databases">
        <title>A chromosome-level genome assembly of the Chinese tupelo Nyssa sinensis.</title>
        <authorList>
            <person name="Yang X."/>
            <person name="Kang M."/>
            <person name="Yang Y."/>
            <person name="Xiong H."/>
            <person name="Wang M."/>
            <person name="Zhang Z."/>
            <person name="Wang Z."/>
            <person name="Wu H."/>
            <person name="Ma T."/>
            <person name="Liu J."/>
            <person name="Xi Z."/>
        </authorList>
    </citation>
    <scope>NUCLEOTIDE SEQUENCE [LARGE SCALE GENOMIC DNA]</scope>
    <source>
        <strain evidence="1">J267</strain>
        <tissue evidence="1">Leaf</tissue>
    </source>
</reference>
<gene>
    <name evidence="1" type="ORF">F0562_014975</name>
</gene>
<keyword evidence="2" id="KW-1185">Reference proteome</keyword>
<sequence>MQKRRAQGLCFNCNDRFTAGHKCNGPQLLLLEGPTGADTVTCEDVTEELPVDDGHEELPEPEISLHALTGWSTPKTMRVIAKIGHLEAVVFIDSGSTHNFISDKVANLLHLPVVPTEPFTVRVANGNKLHCQGRFEHVHVLLQGPVVCNWKKMTMEFTWENQVRRLQGTDANSIQSASLKAVAKELRQGSSMFAICLHSLEEVPRQANHPDMQQLLENYTDIF</sequence>
<dbReference type="OrthoDB" id="1934862at2759"/>
<dbReference type="Proteomes" id="UP000325577">
    <property type="component" value="Linkage Group LG6"/>
</dbReference>